<organism evidence="1 2">
    <name type="scientific">Theobroma cacao</name>
    <name type="common">Cacao</name>
    <name type="synonym">Cocoa</name>
    <dbReference type="NCBI Taxonomy" id="3641"/>
    <lineage>
        <taxon>Eukaryota</taxon>
        <taxon>Viridiplantae</taxon>
        <taxon>Streptophyta</taxon>
        <taxon>Embryophyta</taxon>
        <taxon>Tracheophyta</taxon>
        <taxon>Spermatophyta</taxon>
        <taxon>Magnoliopsida</taxon>
        <taxon>eudicotyledons</taxon>
        <taxon>Gunneridae</taxon>
        <taxon>Pentapetalae</taxon>
        <taxon>rosids</taxon>
        <taxon>malvids</taxon>
        <taxon>Malvales</taxon>
        <taxon>Malvaceae</taxon>
        <taxon>Byttnerioideae</taxon>
        <taxon>Theobroma</taxon>
    </lineage>
</organism>
<dbReference type="eggNOG" id="ENOG502SBTR">
    <property type="taxonomic scope" value="Eukaryota"/>
</dbReference>
<accession>A0A061DT29</accession>
<dbReference type="InParanoid" id="A0A061DT29"/>
<evidence type="ECO:0000313" key="1">
    <source>
        <dbReference type="EMBL" id="EOX93128.1"/>
    </source>
</evidence>
<dbReference type="PANTHER" id="PTHR37611:SF2">
    <property type="entry name" value="VIRUS-SPECIFIC-SIGNALING-PATHWAY REGULATED PROTEIN-RELATED"/>
    <property type="match status" value="1"/>
</dbReference>
<sequence length="202" mass="23249">MMVICVQLYIHLKLEKKIKFCYFKSLSIILSSPHYLSPNAFACPSTSPTLFFLLYRNLFLLIIKMGSASSEILEVTDMEEVEVTEADAALLRELLEDESEGEELGNDRVKQVVHALEMELNGNSDDDKLQHDSLEPTDEEVKGEYCWAEMMAPNSPPVDETMAWYVDEMIGRAEFDFNIDFSQLYSRAFFEEETAYGCLWQH</sequence>
<keyword evidence="2" id="KW-1185">Reference proteome</keyword>
<dbReference type="AlphaFoldDB" id="A0A061DT29"/>
<protein>
    <submittedName>
        <fullName evidence="1">Uncharacterized protein</fullName>
    </submittedName>
</protein>
<dbReference type="Gramene" id="EOX93128">
    <property type="protein sequence ID" value="EOX93128"/>
    <property type="gene ID" value="TCM_001981"/>
</dbReference>
<evidence type="ECO:0000313" key="2">
    <source>
        <dbReference type="Proteomes" id="UP000026915"/>
    </source>
</evidence>
<dbReference type="HOGENOM" id="CLU_1356789_0_0_1"/>
<dbReference type="EMBL" id="CM001879">
    <property type="protein sequence ID" value="EOX93128.1"/>
    <property type="molecule type" value="Genomic_DNA"/>
</dbReference>
<name>A0A061DT29_THECC</name>
<gene>
    <name evidence="1" type="ORF">TCM_001981</name>
</gene>
<dbReference type="PANTHER" id="PTHR37611">
    <property type="entry name" value="VIRUS-SPECIFIC-SIGNALING-PATHWAY REGULATED PROTEIN-RELATED"/>
    <property type="match status" value="1"/>
</dbReference>
<reference evidence="1 2" key="1">
    <citation type="journal article" date="2013" name="Genome Biol.">
        <title>The genome sequence of the most widely cultivated cacao type and its use to identify candidate genes regulating pod color.</title>
        <authorList>
            <person name="Motamayor J.C."/>
            <person name="Mockaitis K."/>
            <person name="Schmutz J."/>
            <person name="Haiminen N."/>
            <person name="Iii D.L."/>
            <person name="Cornejo O."/>
            <person name="Findley S.D."/>
            <person name="Zheng P."/>
            <person name="Utro F."/>
            <person name="Royaert S."/>
            <person name="Saski C."/>
            <person name="Jenkins J."/>
            <person name="Podicheti R."/>
            <person name="Zhao M."/>
            <person name="Scheffler B.E."/>
            <person name="Stack J.C."/>
            <person name="Feltus F.A."/>
            <person name="Mustiga G.M."/>
            <person name="Amores F."/>
            <person name="Phillips W."/>
            <person name="Marelli J.P."/>
            <person name="May G.D."/>
            <person name="Shapiro H."/>
            <person name="Ma J."/>
            <person name="Bustamante C.D."/>
            <person name="Schnell R.J."/>
            <person name="Main D."/>
            <person name="Gilbert D."/>
            <person name="Parida L."/>
            <person name="Kuhn D.N."/>
        </authorList>
    </citation>
    <scope>NUCLEOTIDE SEQUENCE [LARGE SCALE GENOMIC DNA]</scope>
    <source>
        <strain evidence="2">cv. Matina 1-6</strain>
    </source>
</reference>
<dbReference type="Proteomes" id="UP000026915">
    <property type="component" value="Chromosome 1"/>
</dbReference>
<proteinExistence type="predicted"/>